<evidence type="ECO:0000313" key="3">
    <source>
        <dbReference type="Proteomes" id="UP000799779"/>
    </source>
</evidence>
<dbReference type="EMBL" id="ML977645">
    <property type="protein sequence ID" value="KAF1995138.1"/>
    <property type="molecule type" value="Genomic_DNA"/>
</dbReference>
<proteinExistence type="predicted"/>
<gene>
    <name evidence="2" type="ORF">P154DRAFT_379026</name>
</gene>
<name>A0A6A5W2A2_9PLEO</name>
<dbReference type="AlphaFoldDB" id="A0A6A5W2A2"/>
<evidence type="ECO:0000313" key="2">
    <source>
        <dbReference type="EMBL" id="KAF1995138.1"/>
    </source>
</evidence>
<feature type="domain" description="Heterokaryon incompatibility" evidence="1">
    <location>
        <begin position="51"/>
        <end position="133"/>
    </location>
</feature>
<evidence type="ECO:0000259" key="1">
    <source>
        <dbReference type="Pfam" id="PF06985"/>
    </source>
</evidence>
<dbReference type="OrthoDB" id="5386682at2759"/>
<protein>
    <submittedName>
        <fullName evidence="2">HET-domain-containing protein</fullName>
    </submittedName>
</protein>
<dbReference type="InterPro" id="IPR052895">
    <property type="entry name" value="HetReg/Transcr_Mod"/>
</dbReference>
<dbReference type="Proteomes" id="UP000799779">
    <property type="component" value="Unassembled WGS sequence"/>
</dbReference>
<organism evidence="2 3">
    <name type="scientific">Amniculicola lignicola CBS 123094</name>
    <dbReference type="NCBI Taxonomy" id="1392246"/>
    <lineage>
        <taxon>Eukaryota</taxon>
        <taxon>Fungi</taxon>
        <taxon>Dikarya</taxon>
        <taxon>Ascomycota</taxon>
        <taxon>Pezizomycotina</taxon>
        <taxon>Dothideomycetes</taxon>
        <taxon>Pleosporomycetidae</taxon>
        <taxon>Pleosporales</taxon>
        <taxon>Amniculicolaceae</taxon>
        <taxon>Amniculicola</taxon>
    </lineage>
</organism>
<feature type="non-terminal residue" evidence="2">
    <location>
        <position position="1"/>
    </location>
</feature>
<dbReference type="Pfam" id="PF06985">
    <property type="entry name" value="HET"/>
    <property type="match status" value="1"/>
</dbReference>
<reference evidence="2" key="1">
    <citation type="journal article" date="2020" name="Stud. Mycol.">
        <title>101 Dothideomycetes genomes: a test case for predicting lifestyles and emergence of pathogens.</title>
        <authorList>
            <person name="Haridas S."/>
            <person name="Albert R."/>
            <person name="Binder M."/>
            <person name="Bloem J."/>
            <person name="Labutti K."/>
            <person name="Salamov A."/>
            <person name="Andreopoulos B."/>
            <person name="Baker S."/>
            <person name="Barry K."/>
            <person name="Bills G."/>
            <person name="Bluhm B."/>
            <person name="Cannon C."/>
            <person name="Castanera R."/>
            <person name="Culley D."/>
            <person name="Daum C."/>
            <person name="Ezra D."/>
            <person name="Gonzalez J."/>
            <person name="Henrissat B."/>
            <person name="Kuo A."/>
            <person name="Liang C."/>
            <person name="Lipzen A."/>
            <person name="Lutzoni F."/>
            <person name="Magnuson J."/>
            <person name="Mondo S."/>
            <person name="Nolan M."/>
            <person name="Ohm R."/>
            <person name="Pangilinan J."/>
            <person name="Park H.-J."/>
            <person name="Ramirez L."/>
            <person name="Alfaro M."/>
            <person name="Sun H."/>
            <person name="Tritt A."/>
            <person name="Yoshinaga Y."/>
            <person name="Zwiers L.-H."/>
            <person name="Turgeon B."/>
            <person name="Goodwin S."/>
            <person name="Spatafora J."/>
            <person name="Crous P."/>
            <person name="Grigoriev I."/>
        </authorList>
    </citation>
    <scope>NUCLEOTIDE SEQUENCE</scope>
    <source>
        <strain evidence="2">CBS 123094</strain>
    </source>
</reference>
<sequence>LEPFSYQPIDSANHQVRLLRILPEAEREERGRPKPIQCEIFHAHLHPQTRFTALSYTWGPPGELPVSINRYVFHVGENLHGALAWLRGHRQPNRYLWIDAICINQRDTAEKSQQVAMMGQIYTSAEDVLIWLG</sequence>
<dbReference type="PANTHER" id="PTHR24148:SF73">
    <property type="entry name" value="HET DOMAIN PROTEIN (AFU_ORTHOLOGUE AFUA_8G01020)"/>
    <property type="match status" value="1"/>
</dbReference>
<keyword evidence="3" id="KW-1185">Reference proteome</keyword>
<dbReference type="PANTHER" id="PTHR24148">
    <property type="entry name" value="ANKYRIN REPEAT DOMAIN-CONTAINING PROTEIN 39 HOMOLOG-RELATED"/>
    <property type="match status" value="1"/>
</dbReference>
<feature type="non-terminal residue" evidence="2">
    <location>
        <position position="133"/>
    </location>
</feature>
<dbReference type="InterPro" id="IPR010730">
    <property type="entry name" value="HET"/>
</dbReference>
<accession>A0A6A5W2A2</accession>